<feature type="repeat" description="Pumilio" evidence="6">
    <location>
        <begin position="271"/>
        <end position="307"/>
    </location>
</feature>
<dbReference type="Proteomes" id="UP000029120">
    <property type="component" value="Chromosome 8"/>
</dbReference>
<gene>
    <name evidence="9" type="ordered locus">AALP_Aa8g089400</name>
</gene>
<dbReference type="AlphaFoldDB" id="A0A087G5W2"/>
<reference evidence="10" key="1">
    <citation type="journal article" date="2015" name="Nat. Plants">
        <title>Genome expansion of Arabis alpina linked with retrotransposition and reduced symmetric DNA methylation.</title>
        <authorList>
            <person name="Willing E.M."/>
            <person name="Rawat V."/>
            <person name="Mandakova T."/>
            <person name="Maumus F."/>
            <person name="James G.V."/>
            <person name="Nordstroem K.J."/>
            <person name="Becker C."/>
            <person name="Warthmann N."/>
            <person name="Chica C."/>
            <person name="Szarzynska B."/>
            <person name="Zytnicki M."/>
            <person name="Albani M.C."/>
            <person name="Kiefer C."/>
            <person name="Bergonzi S."/>
            <person name="Castaings L."/>
            <person name="Mateos J.L."/>
            <person name="Berns M.C."/>
            <person name="Bujdoso N."/>
            <person name="Piofczyk T."/>
            <person name="de Lorenzo L."/>
            <person name="Barrero-Sicilia C."/>
            <person name="Mateos I."/>
            <person name="Piednoel M."/>
            <person name="Hagmann J."/>
            <person name="Chen-Min-Tao R."/>
            <person name="Iglesias-Fernandez R."/>
            <person name="Schuster S.C."/>
            <person name="Alonso-Blanco C."/>
            <person name="Roudier F."/>
            <person name="Carbonero P."/>
            <person name="Paz-Ares J."/>
            <person name="Davis S.J."/>
            <person name="Pecinka A."/>
            <person name="Quesneville H."/>
            <person name="Colot V."/>
            <person name="Lysak M.A."/>
            <person name="Weigel D."/>
            <person name="Coupland G."/>
            <person name="Schneeberger K."/>
        </authorList>
    </citation>
    <scope>NUCLEOTIDE SEQUENCE [LARGE SCALE GENOMIC DNA]</scope>
    <source>
        <strain evidence="10">cv. Pajares</strain>
    </source>
</reference>
<evidence type="ECO:0000256" key="3">
    <source>
        <dbReference type="ARBA" id="ARBA00022737"/>
    </source>
</evidence>
<dbReference type="InterPro" id="IPR033133">
    <property type="entry name" value="PUM-HD"/>
</dbReference>
<proteinExistence type="predicted"/>
<dbReference type="GO" id="GO:0003729">
    <property type="term" value="F:mRNA binding"/>
    <property type="evidence" value="ECO:0007669"/>
    <property type="project" value="TreeGrafter"/>
</dbReference>
<keyword evidence="4" id="KW-0810">Translation regulation</keyword>
<dbReference type="SMART" id="SM00025">
    <property type="entry name" value="Pumilio"/>
    <property type="match status" value="5"/>
</dbReference>
<dbReference type="PROSITE" id="PS50303">
    <property type="entry name" value="PUM_HD"/>
    <property type="match status" value="1"/>
</dbReference>
<evidence type="ECO:0000313" key="10">
    <source>
        <dbReference type="Proteomes" id="UP000029120"/>
    </source>
</evidence>
<dbReference type="PANTHER" id="PTHR12537">
    <property type="entry name" value="RNA BINDING PROTEIN PUMILIO-RELATED"/>
    <property type="match status" value="1"/>
</dbReference>
<accession>A0A087G5W2</accession>
<feature type="compositionally biased region" description="Polar residues" evidence="7">
    <location>
        <begin position="81"/>
        <end position="104"/>
    </location>
</feature>
<dbReference type="OrthoDB" id="668540at2759"/>
<protein>
    <recommendedName>
        <fullName evidence="8">PUM-HD domain-containing protein</fullName>
    </recommendedName>
</protein>
<evidence type="ECO:0000256" key="6">
    <source>
        <dbReference type="PROSITE-ProRule" id="PRU00317"/>
    </source>
</evidence>
<dbReference type="PANTHER" id="PTHR12537:SF137">
    <property type="entry name" value="PUMILIO HOMOLOG 16-RELATED"/>
    <property type="match status" value="1"/>
</dbReference>
<evidence type="ECO:0000256" key="1">
    <source>
        <dbReference type="ARBA" id="ARBA00004496"/>
    </source>
</evidence>
<dbReference type="PROSITE" id="PS50302">
    <property type="entry name" value="PUM"/>
    <property type="match status" value="1"/>
</dbReference>
<dbReference type="InterPro" id="IPR011989">
    <property type="entry name" value="ARM-like"/>
</dbReference>
<evidence type="ECO:0000259" key="8">
    <source>
        <dbReference type="PROSITE" id="PS50303"/>
    </source>
</evidence>
<evidence type="ECO:0000256" key="2">
    <source>
        <dbReference type="ARBA" id="ARBA00022490"/>
    </source>
</evidence>
<comment type="subcellular location">
    <subcellularLocation>
        <location evidence="1">Cytoplasm</location>
    </subcellularLocation>
</comment>
<dbReference type="OMA" id="LYANYNH"/>
<evidence type="ECO:0000313" key="9">
    <source>
        <dbReference type="EMBL" id="KFK25264.1"/>
    </source>
</evidence>
<dbReference type="GO" id="GO:0006417">
    <property type="term" value="P:regulation of translation"/>
    <property type="evidence" value="ECO:0007669"/>
    <property type="project" value="UniProtKB-KW"/>
</dbReference>
<name>A0A087G5W2_ARAAL</name>
<keyword evidence="5" id="KW-0694">RNA-binding</keyword>
<feature type="region of interest" description="Disordered" evidence="7">
    <location>
        <begin position="1"/>
        <end position="28"/>
    </location>
</feature>
<dbReference type="Gramene" id="KFK25264">
    <property type="protein sequence ID" value="KFK25264"/>
    <property type="gene ID" value="AALP_AA8G089400"/>
</dbReference>
<evidence type="ECO:0000256" key="5">
    <source>
        <dbReference type="ARBA" id="ARBA00022884"/>
    </source>
</evidence>
<feature type="domain" description="PUM-HD" evidence="8">
    <location>
        <begin position="61"/>
        <end position="409"/>
    </location>
</feature>
<dbReference type="InterPro" id="IPR016024">
    <property type="entry name" value="ARM-type_fold"/>
</dbReference>
<dbReference type="Gene3D" id="1.25.10.10">
    <property type="entry name" value="Leucine-rich Repeat Variant"/>
    <property type="match status" value="1"/>
</dbReference>
<keyword evidence="10" id="KW-1185">Reference proteome</keyword>
<dbReference type="SUPFAM" id="SSF48371">
    <property type="entry name" value="ARM repeat"/>
    <property type="match status" value="1"/>
</dbReference>
<dbReference type="EMBL" id="CM002876">
    <property type="protein sequence ID" value="KFK25264.1"/>
    <property type="molecule type" value="Genomic_DNA"/>
</dbReference>
<dbReference type="eggNOG" id="KOG2049">
    <property type="taxonomic scope" value="Eukaryota"/>
</dbReference>
<dbReference type="GO" id="GO:0005737">
    <property type="term" value="C:cytoplasm"/>
    <property type="evidence" value="ECO:0007669"/>
    <property type="project" value="UniProtKB-SubCell"/>
</dbReference>
<evidence type="ECO:0000256" key="7">
    <source>
        <dbReference type="SAM" id="MobiDB-lite"/>
    </source>
</evidence>
<evidence type="ECO:0000256" key="4">
    <source>
        <dbReference type="ARBA" id="ARBA00022845"/>
    </source>
</evidence>
<feature type="region of interest" description="Disordered" evidence="7">
    <location>
        <begin position="78"/>
        <end position="104"/>
    </location>
</feature>
<organism evidence="9 10">
    <name type="scientific">Arabis alpina</name>
    <name type="common">Alpine rock-cress</name>
    <dbReference type="NCBI Taxonomy" id="50452"/>
    <lineage>
        <taxon>Eukaryota</taxon>
        <taxon>Viridiplantae</taxon>
        <taxon>Streptophyta</taxon>
        <taxon>Embryophyta</taxon>
        <taxon>Tracheophyta</taxon>
        <taxon>Spermatophyta</taxon>
        <taxon>Magnoliopsida</taxon>
        <taxon>eudicotyledons</taxon>
        <taxon>Gunneridae</taxon>
        <taxon>Pentapetalae</taxon>
        <taxon>rosids</taxon>
        <taxon>malvids</taxon>
        <taxon>Brassicales</taxon>
        <taxon>Brassicaceae</taxon>
        <taxon>Arabideae</taxon>
        <taxon>Arabis</taxon>
    </lineage>
</organism>
<dbReference type="InterPro" id="IPR001313">
    <property type="entry name" value="Pumilio_RNA-bd_rpt"/>
</dbReference>
<dbReference type="Pfam" id="PF00806">
    <property type="entry name" value="PUF"/>
    <property type="match status" value="3"/>
</dbReference>
<sequence length="425" mass="48502">MSKDNGKNPISNDHSKNPIPNDHGKDHMFTKFSNLKLHCNNNNFKLGKSSDNQRGESSNNNHSVTVQYNLGRISLEDSRLSGANSRPSPSWITQPGTSTNSSKILASSSQSFPIKTDLEYLRNLLVMMTCPTRFSEFQGYLEIIDTYDQAHKVKVLYAIGSILTRNHFTFVELATNNYGAQALKTLLKRNPSLFGFIYEAVLVNFSVLMNGKFSHHLIVDAIRAVDRSKKEMLYELTYINALFLAEQENGCIALNNVFQEIKGVFREQIFHLIAQNADRLAFDPYGTHVVQNFVTLKNPSVTHAIAERLHGNFFQLAMERQGSYLVEKCLKSDQGMEIVLMEFRGNDREWVRLATHKFGNFVAQCALIVMKKRGMKGMLREFVEKLRPHFADLKLGHGRNTLKFIEEEIEDYLLEVPYNQMGFMP</sequence>
<keyword evidence="2" id="KW-0963">Cytoplasm</keyword>
<keyword evidence="3" id="KW-0677">Repeat</keyword>